<dbReference type="PANTHER" id="PTHR31689:SF0">
    <property type="entry name" value="DIAMINOPIMELATE EPIMERASE"/>
    <property type="match status" value="1"/>
</dbReference>
<feature type="active site" description="Proton donor" evidence="8">
    <location>
        <position position="149"/>
    </location>
</feature>
<keyword evidence="4 8" id="KW-0028">Amino-acid biosynthesis</keyword>
<evidence type="ECO:0000256" key="10">
    <source>
        <dbReference type="SAM" id="MobiDB-lite"/>
    </source>
</evidence>
<dbReference type="Pfam" id="PF01678">
    <property type="entry name" value="DAP_epimerase"/>
    <property type="match status" value="2"/>
</dbReference>
<evidence type="ECO:0000256" key="7">
    <source>
        <dbReference type="ARBA" id="ARBA00051712"/>
    </source>
</evidence>
<dbReference type="GO" id="GO:0005829">
    <property type="term" value="C:cytosol"/>
    <property type="evidence" value="ECO:0007669"/>
    <property type="project" value="TreeGrafter"/>
</dbReference>
<feature type="site" description="Could be important to modulate the pK values of the two catalytic cysteine residues" evidence="8">
    <location>
        <position position="236"/>
    </location>
</feature>
<feature type="binding site" evidence="8">
    <location>
        <position position="234"/>
    </location>
    <ligand>
        <name>substrate</name>
    </ligand>
</feature>
<evidence type="ECO:0000313" key="11">
    <source>
        <dbReference type="EMBL" id="OZG52623.1"/>
    </source>
</evidence>
<comment type="similarity">
    <text evidence="2 8">Belongs to the diaminopimelate epimerase family.</text>
</comment>
<comment type="subunit">
    <text evidence="8">Homodimer.</text>
</comment>
<evidence type="ECO:0000256" key="3">
    <source>
        <dbReference type="ARBA" id="ARBA00013080"/>
    </source>
</evidence>
<dbReference type="EMBL" id="MWWR01000003">
    <property type="protein sequence ID" value="OZG52623.1"/>
    <property type="molecule type" value="Genomic_DNA"/>
</dbReference>
<dbReference type="EC" id="5.1.1.7" evidence="3 8"/>
<feature type="binding site" evidence="8">
    <location>
        <begin position="150"/>
        <end position="151"/>
    </location>
    <ligand>
        <name>substrate</name>
    </ligand>
</feature>
<dbReference type="Gene3D" id="3.10.310.10">
    <property type="entry name" value="Diaminopimelate Epimerase, Chain A, domain 1"/>
    <property type="match status" value="2"/>
</dbReference>
<evidence type="ECO:0000256" key="1">
    <source>
        <dbReference type="ARBA" id="ARBA00005196"/>
    </source>
</evidence>
<evidence type="ECO:0000256" key="5">
    <source>
        <dbReference type="ARBA" id="ARBA00023154"/>
    </source>
</evidence>
<feature type="binding site" evidence="8">
    <location>
        <begin position="311"/>
        <end position="312"/>
    </location>
    <ligand>
        <name>substrate</name>
    </ligand>
</feature>
<feature type="compositionally biased region" description="Basic and acidic residues" evidence="10">
    <location>
        <begin position="1"/>
        <end position="16"/>
    </location>
</feature>
<feature type="binding site" evidence="8">
    <location>
        <position position="140"/>
    </location>
    <ligand>
        <name>substrate</name>
    </ligand>
</feature>
<feature type="binding site" evidence="8">
    <location>
        <position position="278"/>
    </location>
    <ligand>
        <name>substrate</name>
    </ligand>
</feature>
<feature type="site" description="Could be important to modulate the pK values of the two catalytic cysteine residues" evidence="8">
    <location>
        <position position="301"/>
    </location>
</feature>
<keyword evidence="5 8" id="KW-0457">Lysine biosynthesis</keyword>
<gene>
    <name evidence="8" type="primary">dapF</name>
    <name evidence="11" type="ORF">PSRA_0355</name>
</gene>
<dbReference type="InterPro" id="IPR018510">
    <property type="entry name" value="DAP_epimerase_AS"/>
</dbReference>
<dbReference type="InterPro" id="IPR001653">
    <property type="entry name" value="DAP_epimerase_DapF"/>
</dbReference>
<name>A0A261F0N2_9BIFI</name>
<proteinExistence type="inferred from homology"/>
<feature type="binding site" evidence="8">
    <location>
        <position position="70"/>
    </location>
    <ligand>
        <name>substrate</name>
    </ligand>
</feature>
<dbReference type="GO" id="GO:0008837">
    <property type="term" value="F:diaminopimelate epimerase activity"/>
    <property type="evidence" value="ECO:0007669"/>
    <property type="project" value="UniProtKB-UniRule"/>
</dbReference>
<evidence type="ECO:0000256" key="4">
    <source>
        <dbReference type="ARBA" id="ARBA00022605"/>
    </source>
</evidence>
<protein>
    <recommendedName>
        <fullName evidence="3 8">Diaminopimelate epimerase</fullName>
        <shortName evidence="8">DAP epimerase</shortName>
        <ecNumber evidence="3 8">5.1.1.7</ecNumber>
    </recommendedName>
    <alternativeName>
        <fullName evidence="8">PLP-independent amino acid racemase</fullName>
    </alternativeName>
</protein>
<comment type="caution">
    <text evidence="8">Lacks conserved residue(s) required for the propagation of feature annotation.</text>
</comment>
<dbReference type="GO" id="GO:0009089">
    <property type="term" value="P:lysine biosynthetic process via diaminopimelate"/>
    <property type="evidence" value="ECO:0007669"/>
    <property type="project" value="UniProtKB-UniRule"/>
</dbReference>
<dbReference type="AlphaFoldDB" id="A0A261F0N2"/>
<evidence type="ECO:0000256" key="6">
    <source>
        <dbReference type="ARBA" id="ARBA00023235"/>
    </source>
</evidence>
<comment type="subcellular location">
    <subcellularLocation>
        <location evidence="8">Cytoplasm</location>
    </subcellularLocation>
</comment>
<dbReference type="UniPathway" id="UPA00034">
    <property type="reaction ID" value="UER00025"/>
</dbReference>
<evidence type="ECO:0000256" key="8">
    <source>
        <dbReference type="HAMAP-Rule" id="MF_00197"/>
    </source>
</evidence>
<comment type="pathway">
    <text evidence="1 8">Amino-acid biosynthesis; L-lysine biosynthesis via DAP pathway; DL-2,6-diaminopimelate from LL-2,6-diaminopimelate: step 1/1.</text>
</comment>
<organism evidence="11 12">
    <name type="scientific">Pseudoscardovia radai</name>
    <dbReference type="NCBI Taxonomy" id="987066"/>
    <lineage>
        <taxon>Bacteria</taxon>
        <taxon>Bacillati</taxon>
        <taxon>Actinomycetota</taxon>
        <taxon>Actinomycetes</taxon>
        <taxon>Bifidobacteriales</taxon>
        <taxon>Bifidobacteriaceae</taxon>
        <taxon>Pseudoscardovia</taxon>
    </lineage>
</organism>
<feature type="region of interest" description="Disordered" evidence="10">
    <location>
        <begin position="1"/>
        <end position="41"/>
    </location>
</feature>
<keyword evidence="8" id="KW-0963">Cytoplasm</keyword>
<dbReference type="Proteomes" id="UP000216725">
    <property type="component" value="Unassembled WGS sequence"/>
</dbReference>
<comment type="caution">
    <text evidence="11">The sequence shown here is derived from an EMBL/GenBank/DDBJ whole genome shotgun (WGS) entry which is preliminary data.</text>
</comment>
<comment type="function">
    <text evidence="8">Catalyzes the stereoinversion of LL-2,6-diaminopimelate (L,L-DAP) to meso-diaminopimelate (meso-DAP), a precursor of L-lysine and an essential component of the bacterial peptidoglycan.</text>
</comment>
<dbReference type="HAMAP" id="MF_00197">
    <property type="entry name" value="DAP_epimerase"/>
    <property type="match status" value="1"/>
</dbReference>
<dbReference type="SUPFAM" id="SSF54506">
    <property type="entry name" value="Diaminopimelate epimerase-like"/>
    <property type="match status" value="2"/>
</dbReference>
<keyword evidence="12" id="KW-1185">Reference proteome</keyword>
<sequence>MREPGSEGTGNREKSGSGEPGTEGTGSKRTGGFGGDRFALERNPAVETGRSYYGRMTIPRIVYKGHGTANDFVLYADPEGTLRPEESEIQFLCDRHRGLGADGLLRLVPTRLHDTIPQLDADEAERMIADGAEWFMDYYNADGSVAEMCGNGSRVITLFAKQLGVWKGEDGEKFALATRAGVKYLDFLGPVDGLGKNVFHVNMGPWKKGDDGHYRVSLVGVPGNVRGTFVDMGNPHVVCIVDDLVGVTRGVDTELPGVEALDLSRPPVVEPPLEHGQNVEFVRIESLAGVDCGRAYMRVNERGVGETMSCGTGLCATGVVLASMTGVSEWYIRIRGGVVRVDVFPDRVELTGDARIVGRFEFLEDDVDDATRAVHFA</sequence>
<accession>A0A261F0N2</accession>
<evidence type="ECO:0000256" key="2">
    <source>
        <dbReference type="ARBA" id="ARBA00010219"/>
    </source>
</evidence>
<feature type="active site" evidence="9">
    <location>
        <position position="149"/>
    </location>
</feature>
<feature type="active site" description="Proton acceptor" evidence="8">
    <location>
        <position position="310"/>
    </location>
</feature>
<feature type="binding site" evidence="8">
    <location>
        <begin position="301"/>
        <end position="302"/>
    </location>
    <ligand>
        <name>substrate</name>
    </ligand>
</feature>
<dbReference type="PROSITE" id="PS01326">
    <property type="entry name" value="DAP_EPIMERASE"/>
    <property type="match status" value="1"/>
</dbReference>
<dbReference type="PANTHER" id="PTHR31689">
    <property type="entry name" value="DIAMINOPIMELATE EPIMERASE, CHLOROPLASTIC"/>
    <property type="match status" value="1"/>
</dbReference>
<evidence type="ECO:0000256" key="9">
    <source>
        <dbReference type="PROSITE-ProRule" id="PRU10125"/>
    </source>
</evidence>
<evidence type="ECO:0000313" key="12">
    <source>
        <dbReference type="Proteomes" id="UP000216725"/>
    </source>
</evidence>
<comment type="catalytic activity">
    <reaction evidence="7 8">
        <text>(2S,6S)-2,6-diaminopimelate = meso-2,6-diaminopimelate</text>
        <dbReference type="Rhea" id="RHEA:15393"/>
        <dbReference type="ChEBI" id="CHEBI:57609"/>
        <dbReference type="ChEBI" id="CHEBI:57791"/>
        <dbReference type="EC" id="5.1.1.7"/>
    </reaction>
</comment>
<reference evidence="11 12" key="1">
    <citation type="journal article" date="2017" name="BMC Genomics">
        <title>Comparative genomic and phylogenomic analyses of the Bifidobacteriaceae family.</title>
        <authorList>
            <person name="Lugli G.A."/>
            <person name="Milani C."/>
            <person name="Turroni F."/>
            <person name="Duranti S."/>
            <person name="Mancabelli L."/>
            <person name="Mangifesta M."/>
            <person name="Ferrario C."/>
            <person name="Modesto M."/>
            <person name="Mattarelli P."/>
            <person name="Jiri K."/>
            <person name="van Sinderen D."/>
            <person name="Ventura M."/>
        </authorList>
    </citation>
    <scope>NUCLEOTIDE SEQUENCE [LARGE SCALE GENOMIC DNA]</scope>
    <source>
        <strain evidence="11 12">DSM 24742</strain>
    </source>
</reference>
<feature type="compositionally biased region" description="Gly residues" evidence="10">
    <location>
        <begin position="18"/>
        <end position="35"/>
    </location>
</feature>
<keyword evidence="6 8" id="KW-0413">Isomerase</keyword>
<dbReference type="NCBIfam" id="TIGR00652">
    <property type="entry name" value="DapF"/>
    <property type="match status" value="1"/>
</dbReference>